<comment type="subunit">
    <text evidence="2">Homotetramer.</text>
</comment>
<dbReference type="GO" id="GO:0009295">
    <property type="term" value="C:nucleoid"/>
    <property type="evidence" value="ECO:0007669"/>
    <property type="project" value="TreeGrafter"/>
</dbReference>
<reference evidence="5" key="1">
    <citation type="submission" date="2020-08" db="EMBL/GenBank/DDBJ databases">
        <title>Genome public.</title>
        <authorList>
            <person name="Liu C."/>
            <person name="Sun Q."/>
        </authorList>
    </citation>
    <scope>NUCLEOTIDE SEQUENCE</scope>
    <source>
        <strain evidence="5">NSJ-28</strain>
    </source>
</reference>
<evidence type="ECO:0000256" key="3">
    <source>
        <dbReference type="PIRNR" id="PIRNR002070"/>
    </source>
</evidence>
<dbReference type="InterPro" id="IPR011344">
    <property type="entry name" value="ssDNA-bd"/>
</dbReference>
<comment type="caution">
    <text evidence="5">The sequence shown here is derived from an EMBL/GenBank/DDBJ whole genome shotgun (WGS) entry which is preliminary data.</text>
</comment>
<evidence type="ECO:0000256" key="4">
    <source>
        <dbReference type="SAM" id="MobiDB-lite"/>
    </source>
</evidence>
<gene>
    <name evidence="5" type="ORF">H8S45_15135</name>
</gene>
<dbReference type="Proteomes" id="UP000606499">
    <property type="component" value="Unassembled WGS sequence"/>
</dbReference>
<dbReference type="PANTHER" id="PTHR10302:SF27">
    <property type="entry name" value="SINGLE-STRANDED DNA-BINDING PROTEIN"/>
    <property type="match status" value="1"/>
</dbReference>
<dbReference type="PROSITE" id="PS50935">
    <property type="entry name" value="SSB"/>
    <property type="match status" value="1"/>
</dbReference>
<dbReference type="Pfam" id="PF00436">
    <property type="entry name" value="SSB"/>
    <property type="match status" value="1"/>
</dbReference>
<feature type="region of interest" description="Disordered" evidence="4">
    <location>
        <begin position="107"/>
        <end position="147"/>
    </location>
</feature>
<protein>
    <recommendedName>
        <fullName evidence="2 3">Single-stranded DNA-binding protein</fullName>
        <shortName evidence="2">SSB</shortName>
    </recommendedName>
</protein>
<comment type="caution">
    <text evidence="2">Lacks conserved residue(s) required for the propagation of feature annotation.</text>
</comment>
<dbReference type="PANTHER" id="PTHR10302">
    <property type="entry name" value="SINGLE-STRANDED DNA-BINDING PROTEIN"/>
    <property type="match status" value="1"/>
</dbReference>
<evidence type="ECO:0000313" key="5">
    <source>
        <dbReference type="EMBL" id="MBC5726782.1"/>
    </source>
</evidence>
<dbReference type="SUPFAM" id="SSF50249">
    <property type="entry name" value="Nucleic acid-binding proteins"/>
    <property type="match status" value="1"/>
</dbReference>
<evidence type="ECO:0000256" key="1">
    <source>
        <dbReference type="ARBA" id="ARBA00023125"/>
    </source>
</evidence>
<organism evidence="5 6">
    <name type="scientific">Agathobaculum faecis</name>
    <dbReference type="NCBI Taxonomy" id="2763013"/>
    <lineage>
        <taxon>Bacteria</taxon>
        <taxon>Bacillati</taxon>
        <taxon>Bacillota</taxon>
        <taxon>Clostridia</taxon>
        <taxon>Eubacteriales</taxon>
        <taxon>Butyricicoccaceae</taxon>
        <taxon>Agathobaculum</taxon>
    </lineage>
</organism>
<evidence type="ECO:0000256" key="2">
    <source>
        <dbReference type="HAMAP-Rule" id="MF_00984"/>
    </source>
</evidence>
<dbReference type="CDD" id="cd04496">
    <property type="entry name" value="SSB_OBF"/>
    <property type="match status" value="1"/>
</dbReference>
<dbReference type="InterPro" id="IPR012340">
    <property type="entry name" value="NA-bd_OB-fold"/>
</dbReference>
<dbReference type="GO" id="GO:0003697">
    <property type="term" value="F:single-stranded DNA binding"/>
    <property type="evidence" value="ECO:0007669"/>
    <property type="project" value="UniProtKB-UniRule"/>
</dbReference>
<dbReference type="GO" id="GO:0006260">
    <property type="term" value="P:DNA replication"/>
    <property type="evidence" value="ECO:0007669"/>
    <property type="project" value="InterPro"/>
</dbReference>
<sequence>MLNKAILMGRLTRDPELRHTQSNMAVCSFRLAIGRDLKGPNGERQTDFIDCVAWGKQAEFVVQWFTKGMMAIVVGRVQSRQWQDQNGNNRTAIEVNCDEVTFGETKKARDANRQDVSGMPQDIGYAAVKPPESDFHELPKDDWDVPF</sequence>
<keyword evidence="6" id="KW-1185">Reference proteome</keyword>
<dbReference type="Gene3D" id="2.40.50.140">
    <property type="entry name" value="Nucleic acid-binding proteins"/>
    <property type="match status" value="1"/>
</dbReference>
<dbReference type="PIRSF" id="PIRSF002070">
    <property type="entry name" value="SSB"/>
    <property type="match status" value="1"/>
</dbReference>
<dbReference type="HAMAP" id="MF_00984">
    <property type="entry name" value="SSB"/>
    <property type="match status" value="1"/>
</dbReference>
<dbReference type="RefSeq" id="WP_054328472.1">
    <property type="nucleotide sequence ID" value="NZ_JACOPL010000029.1"/>
</dbReference>
<dbReference type="NCBIfam" id="TIGR00621">
    <property type="entry name" value="ssb"/>
    <property type="match status" value="1"/>
</dbReference>
<name>A0A923LYV4_9FIRM</name>
<accession>A0A923LYV4</accession>
<dbReference type="EMBL" id="JACOPL010000029">
    <property type="protein sequence ID" value="MBC5726782.1"/>
    <property type="molecule type" value="Genomic_DNA"/>
</dbReference>
<proteinExistence type="inferred from homology"/>
<dbReference type="AlphaFoldDB" id="A0A923LYV4"/>
<dbReference type="InterPro" id="IPR000424">
    <property type="entry name" value="Primosome_PriB/ssb"/>
</dbReference>
<evidence type="ECO:0000313" key="6">
    <source>
        <dbReference type="Proteomes" id="UP000606499"/>
    </source>
</evidence>
<feature type="compositionally biased region" description="Basic and acidic residues" evidence="4">
    <location>
        <begin position="131"/>
        <end position="147"/>
    </location>
</feature>
<keyword evidence="1 2" id="KW-0238">DNA-binding</keyword>